<organism evidence="1 2">
    <name type="scientific">Planktothrix pseudagardhii</name>
    <dbReference type="NCBI Taxonomy" id="132604"/>
    <lineage>
        <taxon>Bacteria</taxon>
        <taxon>Bacillati</taxon>
        <taxon>Cyanobacteriota</taxon>
        <taxon>Cyanophyceae</taxon>
        <taxon>Oscillatoriophycideae</taxon>
        <taxon>Oscillatoriales</taxon>
        <taxon>Microcoleaceae</taxon>
        <taxon>Planktothrix</taxon>
    </lineage>
</organism>
<name>A0A9W4CE22_9CYAN</name>
<reference evidence="1" key="1">
    <citation type="submission" date="2020-09" db="EMBL/GenBank/DDBJ databases">
        <authorList>
            <person name="Blom J."/>
        </authorList>
    </citation>
    <scope>NUCLEOTIDE SEQUENCE</scope>
    <source>
        <strain evidence="1">No.713</strain>
    </source>
</reference>
<protein>
    <submittedName>
        <fullName evidence="1">Uncharacterized protein</fullName>
    </submittedName>
</protein>
<keyword evidence="2" id="KW-1185">Reference proteome</keyword>
<accession>A0A9W4CE22</accession>
<evidence type="ECO:0000313" key="2">
    <source>
        <dbReference type="Proteomes" id="UP001153719"/>
    </source>
</evidence>
<gene>
    <name evidence="1" type="ORF">NO713_00148</name>
</gene>
<dbReference type="Proteomes" id="UP001153719">
    <property type="component" value="Chromosome"/>
</dbReference>
<sequence length="53" mass="6306">MSLEKRYNILQDIQNFLRLTMTPSQQFDYQNIQPISQPIEPKKQGAIREIQLT</sequence>
<proteinExistence type="predicted"/>
<dbReference type="KEGG" id="ppsu:NO713_00148"/>
<dbReference type="AlphaFoldDB" id="A0A9W4CE22"/>
<dbReference type="EMBL" id="LR882967">
    <property type="protein sequence ID" value="CAD5912742.1"/>
    <property type="molecule type" value="Genomic_DNA"/>
</dbReference>
<evidence type="ECO:0000313" key="1">
    <source>
        <dbReference type="EMBL" id="CAD5912742.1"/>
    </source>
</evidence>